<organism evidence="2 3">
    <name type="scientific">Eragrostis curvula</name>
    <name type="common">weeping love grass</name>
    <dbReference type="NCBI Taxonomy" id="38414"/>
    <lineage>
        <taxon>Eukaryota</taxon>
        <taxon>Viridiplantae</taxon>
        <taxon>Streptophyta</taxon>
        <taxon>Embryophyta</taxon>
        <taxon>Tracheophyta</taxon>
        <taxon>Spermatophyta</taxon>
        <taxon>Magnoliopsida</taxon>
        <taxon>Liliopsida</taxon>
        <taxon>Poales</taxon>
        <taxon>Poaceae</taxon>
        <taxon>PACMAD clade</taxon>
        <taxon>Chloridoideae</taxon>
        <taxon>Eragrostideae</taxon>
        <taxon>Eragrostidinae</taxon>
        <taxon>Eragrostis</taxon>
    </lineage>
</organism>
<sequence length="300" mass="32618">MSTCYPKPGNGEDEGYLTVVAPSWHEPPRMDDVTSSHRPPTRYTAHQIRAPLLAVLPVPDPAVRHKLAARAHPCRHLPGRRRRLEAGLPPPSPACAPSTPCSGAPWIARTRPPQGHHGGTPRRSRARLGRTRAPARGAAMAAGGMAARVALGRARRRELQRAERVRPREARRAGASEEATEARVSSPRPVLFRPRETSTVHQNGRLRSARDAGARDAVGRIDGLLDRAQGLFQSGRRARVDGPGQACAACFKPRCAHYCANGWAGPHCANLLKLRAAALKFERWAEGVYRHGCPATCENL</sequence>
<feature type="non-terminal residue" evidence="2">
    <location>
        <position position="1"/>
    </location>
</feature>
<dbReference type="EMBL" id="RWGY01000634">
    <property type="protein sequence ID" value="TVU00120.1"/>
    <property type="molecule type" value="Genomic_DNA"/>
</dbReference>
<keyword evidence="3" id="KW-1185">Reference proteome</keyword>
<feature type="compositionally biased region" description="Low complexity" evidence="1">
    <location>
        <begin position="95"/>
        <end position="105"/>
    </location>
</feature>
<gene>
    <name evidence="2" type="ORF">EJB05_54488</name>
</gene>
<name>A0A5J9SM85_9POAL</name>
<feature type="region of interest" description="Disordered" evidence="1">
    <location>
        <begin position="82"/>
        <end position="130"/>
    </location>
</feature>
<accession>A0A5J9SM85</accession>
<reference evidence="2 3" key="1">
    <citation type="journal article" date="2019" name="Sci. Rep.">
        <title>A high-quality genome of Eragrostis curvula grass provides insights into Poaceae evolution and supports new strategies to enhance forage quality.</title>
        <authorList>
            <person name="Carballo J."/>
            <person name="Santos B.A.C.M."/>
            <person name="Zappacosta D."/>
            <person name="Garbus I."/>
            <person name="Selva J.P."/>
            <person name="Gallo C.A."/>
            <person name="Diaz A."/>
            <person name="Albertini E."/>
            <person name="Caccamo M."/>
            <person name="Echenique V."/>
        </authorList>
    </citation>
    <scope>NUCLEOTIDE SEQUENCE [LARGE SCALE GENOMIC DNA]</scope>
    <source>
        <strain evidence="3">cv. Victoria</strain>
        <tissue evidence="2">Leaf</tissue>
    </source>
</reference>
<feature type="compositionally biased region" description="Basic and acidic residues" evidence="1">
    <location>
        <begin position="157"/>
        <end position="175"/>
    </location>
</feature>
<evidence type="ECO:0000256" key="1">
    <source>
        <dbReference type="SAM" id="MobiDB-lite"/>
    </source>
</evidence>
<feature type="compositionally biased region" description="Basic residues" evidence="1">
    <location>
        <begin position="119"/>
        <end position="130"/>
    </location>
</feature>
<evidence type="ECO:0000313" key="3">
    <source>
        <dbReference type="Proteomes" id="UP000324897"/>
    </source>
</evidence>
<dbReference type="AlphaFoldDB" id="A0A5J9SM85"/>
<proteinExistence type="predicted"/>
<dbReference type="Proteomes" id="UP000324897">
    <property type="component" value="Unassembled WGS sequence"/>
</dbReference>
<comment type="caution">
    <text evidence="2">The sequence shown here is derived from an EMBL/GenBank/DDBJ whole genome shotgun (WGS) entry which is preliminary data.</text>
</comment>
<dbReference type="Gramene" id="TVU00120">
    <property type="protein sequence ID" value="TVU00120"/>
    <property type="gene ID" value="EJB05_54488"/>
</dbReference>
<feature type="region of interest" description="Disordered" evidence="1">
    <location>
        <begin position="155"/>
        <end position="187"/>
    </location>
</feature>
<evidence type="ECO:0000313" key="2">
    <source>
        <dbReference type="EMBL" id="TVU00120.1"/>
    </source>
</evidence>
<protein>
    <submittedName>
        <fullName evidence="2">Uncharacterized protein</fullName>
    </submittedName>
</protein>